<name>V6Q579_9ENTE</name>
<dbReference type="RefSeq" id="WP_023605877.1">
    <property type="nucleotide sequence ID" value="NZ_AYSH01000007.1"/>
</dbReference>
<organism evidence="1 2">
    <name type="scientific">Vagococcus lutrae LBD1</name>
    <dbReference type="NCBI Taxonomy" id="1408226"/>
    <lineage>
        <taxon>Bacteria</taxon>
        <taxon>Bacillati</taxon>
        <taxon>Bacillota</taxon>
        <taxon>Bacilli</taxon>
        <taxon>Lactobacillales</taxon>
        <taxon>Enterococcaceae</taxon>
        <taxon>Vagococcus</taxon>
    </lineage>
</organism>
<dbReference type="eggNOG" id="ENOG5033CFT">
    <property type="taxonomic scope" value="Bacteria"/>
</dbReference>
<accession>V6Q579</accession>
<comment type="caution">
    <text evidence="1">The sequence shown here is derived from an EMBL/GenBank/DDBJ whole genome shotgun (WGS) entry which is preliminary data.</text>
</comment>
<dbReference type="Proteomes" id="UP000018126">
    <property type="component" value="Unassembled WGS sequence"/>
</dbReference>
<dbReference type="STRING" id="1408226.T233_00533"/>
<reference evidence="1 2" key="1">
    <citation type="journal article" date="2013" name="Genome Announc.">
        <title>High-Quality Draft Genome Sequence of Vagococcus lutrae Strain LBD1, Isolated from the Largemouth Bass Micropterus salmoides.</title>
        <authorList>
            <person name="Lebreton F."/>
            <person name="Valentino M.D."/>
            <person name="Duncan L.B."/>
            <person name="Zeng Q."/>
            <person name="Manson McGuire A."/>
            <person name="Earl A.M."/>
            <person name="Gilmore M.S."/>
        </authorList>
    </citation>
    <scope>NUCLEOTIDE SEQUENCE [LARGE SCALE GENOMIC DNA]</scope>
    <source>
        <strain evidence="1 2">LBD1</strain>
    </source>
</reference>
<sequence>MIVINAALCQDKIKEYVNNFDYEGVTFSFKEKIGIQLNFEASSTDIDLEKAARAIKLGIKEQEWGSILFFQCTAKK</sequence>
<keyword evidence="2" id="KW-1185">Reference proteome</keyword>
<evidence type="ECO:0000313" key="2">
    <source>
        <dbReference type="Proteomes" id="UP000018126"/>
    </source>
</evidence>
<protein>
    <recommendedName>
        <fullName evidence="3">HMA domain-containing protein</fullName>
    </recommendedName>
</protein>
<evidence type="ECO:0000313" key="1">
    <source>
        <dbReference type="EMBL" id="EST90391.1"/>
    </source>
</evidence>
<proteinExistence type="predicted"/>
<dbReference type="EMBL" id="AYSH01000007">
    <property type="protein sequence ID" value="EST90391.1"/>
    <property type="molecule type" value="Genomic_DNA"/>
</dbReference>
<evidence type="ECO:0008006" key="3">
    <source>
        <dbReference type="Google" id="ProtNLM"/>
    </source>
</evidence>
<gene>
    <name evidence="1" type="ORF">T233_00533</name>
</gene>
<dbReference type="AlphaFoldDB" id="V6Q579"/>